<evidence type="ECO:0000256" key="1">
    <source>
        <dbReference type="ARBA" id="ARBA00023015"/>
    </source>
</evidence>
<evidence type="ECO:0000313" key="7">
    <source>
        <dbReference type="Proteomes" id="UP000184476"/>
    </source>
</evidence>
<dbReference type="PROSITE" id="PS50977">
    <property type="entry name" value="HTH_TETR_2"/>
    <property type="match status" value="1"/>
</dbReference>
<sequence length="199" mass="22383">MSPRKGLDQQKVLKQATQIVNEQGFNQITIAALAKSLDVRSPSLYNHFSGLSDLQKRLALYALEQLGDSLMRSVIGKSGDIAVRALCEAYLNFARTNPGLYEAILHFPAKFDRQVEQAGDQIISIIVEVLRSYGFSQIQMIHAIRSLRSIVHGFATLEQADGFQMDVSRDESFDFLITLYIDGLHKQREDHSNKKPSKN</sequence>
<keyword evidence="7" id="KW-1185">Reference proteome</keyword>
<accession>A0A1M4X1Y5</accession>
<dbReference type="SUPFAM" id="SSF48498">
    <property type="entry name" value="Tetracyclin repressor-like, C-terminal domain"/>
    <property type="match status" value="1"/>
</dbReference>
<evidence type="ECO:0000256" key="3">
    <source>
        <dbReference type="ARBA" id="ARBA00023163"/>
    </source>
</evidence>
<keyword evidence="3" id="KW-0804">Transcription</keyword>
<dbReference type="EMBL" id="FQVL01000004">
    <property type="protein sequence ID" value="SHE87343.1"/>
    <property type="molecule type" value="Genomic_DNA"/>
</dbReference>
<feature type="domain" description="HTH tetR-type" evidence="5">
    <location>
        <begin position="6"/>
        <end position="66"/>
    </location>
</feature>
<organism evidence="6 7">
    <name type="scientific">Seinonella peptonophila</name>
    <dbReference type="NCBI Taxonomy" id="112248"/>
    <lineage>
        <taxon>Bacteria</taxon>
        <taxon>Bacillati</taxon>
        <taxon>Bacillota</taxon>
        <taxon>Bacilli</taxon>
        <taxon>Bacillales</taxon>
        <taxon>Thermoactinomycetaceae</taxon>
        <taxon>Seinonella</taxon>
    </lineage>
</organism>
<dbReference type="Gene3D" id="1.10.357.10">
    <property type="entry name" value="Tetracycline Repressor, domain 2"/>
    <property type="match status" value="1"/>
</dbReference>
<keyword evidence="2 4" id="KW-0238">DNA-binding</keyword>
<dbReference type="RefSeq" id="WP_073154472.1">
    <property type="nucleotide sequence ID" value="NZ_FQVL01000004.1"/>
</dbReference>
<dbReference type="GO" id="GO:0003677">
    <property type="term" value="F:DNA binding"/>
    <property type="evidence" value="ECO:0007669"/>
    <property type="project" value="UniProtKB-UniRule"/>
</dbReference>
<dbReference type="SUPFAM" id="SSF46689">
    <property type="entry name" value="Homeodomain-like"/>
    <property type="match status" value="1"/>
</dbReference>
<dbReference type="AlphaFoldDB" id="A0A1M4X1Y5"/>
<evidence type="ECO:0000259" key="5">
    <source>
        <dbReference type="PROSITE" id="PS50977"/>
    </source>
</evidence>
<evidence type="ECO:0000256" key="2">
    <source>
        <dbReference type="ARBA" id="ARBA00023125"/>
    </source>
</evidence>
<dbReference type="Pfam" id="PF00440">
    <property type="entry name" value="TetR_N"/>
    <property type="match status" value="1"/>
</dbReference>
<dbReference type="InterPro" id="IPR009057">
    <property type="entry name" value="Homeodomain-like_sf"/>
</dbReference>
<dbReference type="Pfam" id="PF13305">
    <property type="entry name" value="TetR_C_33"/>
    <property type="match status" value="1"/>
</dbReference>
<reference evidence="6 7" key="1">
    <citation type="submission" date="2016-11" db="EMBL/GenBank/DDBJ databases">
        <authorList>
            <person name="Jaros S."/>
            <person name="Januszkiewicz K."/>
            <person name="Wedrychowicz H."/>
        </authorList>
    </citation>
    <scope>NUCLEOTIDE SEQUENCE [LARGE SCALE GENOMIC DNA]</scope>
    <source>
        <strain evidence="6 7">DSM 44666</strain>
    </source>
</reference>
<gene>
    <name evidence="6" type="ORF">SAMN05444392_10476</name>
</gene>
<dbReference type="InterPro" id="IPR025996">
    <property type="entry name" value="MT1864/Rv1816-like_C"/>
</dbReference>
<dbReference type="STRING" id="112248.SAMN05444392_10476"/>
<dbReference type="InterPro" id="IPR001647">
    <property type="entry name" value="HTH_TetR"/>
</dbReference>
<name>A0A1M4X1Y5_9BACL</name>
<keyword evidence="1" id="KW-0805">Transcription regulation</keyword>
<dbReference type="OrthoDB" id="71867at2"/>
<dbReference type="Proteomes" id="UP000184476">
    <property type="component" value="Unassembled WGS sequence"/>
</dbReference>
<evidence type="ECO:0000313" key="6">
    <source>
        <dbReference type="EMBL" id="SHE87343.1"/>
    </source>
</evidence>
<protein>
    <submittedName>
        <fullName evidence="6">Transcriptional regulator, TetR family</fullName>
    </submittedName>
</protein>
<feature type="DNA-binding region" description="H-T-H motif" evidence="4">
    <location>
        <begin position="29"/>
        <end position="48"/>
    </location>
</feature>
<evidence type="ECO:0000256" key="4">
    <source>
        <dbReference type="PROSITE-ProRule" id="PRU00335"/>
    </source>
</evidence>
<proteinExistence type="predicted"/>
<dbReference type="Gene3D" id="1.10.10.60">
    <property type="entry name" value="Homeodomain-like"/>
    <property type="match status" value="1"/>
</dbReference>
<dbReference type="InterPro" id="IPR036271">
    <property type="entry name" value="Tet_transcr_reg_TetR-rel_C_sf"/>
</dbReference>